<dbReference type="RefSeq" id="WP_143613088.1">
    <property type="nucleotide sequence ID" value="NZ_FOMJ01000001.1"/>
</dbReference>
<dbReference type="Proteomes" id="UP000198611">
    <property type="component" value="Unassembled WGS sequence"/>
</dbReference>
<dbReference type="InterPro" id="IPR005331">
    <property type="entry name" value="Sulfotransferase"/>
</dbReference>
<evidence type="ECO:0000313" key="2">
    <source>
        <dbReference type="Proteomes" id="UP000198611"/>
    </source>
</evidence>
<sequence>MIISHKNHYIFIHCRKTAGSSISLMLSETLGPWDVQLSAVSETLQAGGTIPVRMWAEAIGRSGSSLLFHLMRGKGKKKATDALAAGVKRAYQQRLGRKPQHADAEKIKLAFPREWDSYSKFCVVRNPFSLAVSDYIWRTRNLSMRPSFPEYIKALAAGDDLGGVVPVGFYNNWRQYTIDNRIVVDHVIKFENLSHDLGKVLSTLGVPFSGQLPRVKDVKSKNRENPPLTSYRDYYTREAVEIVSNLYRYEIDAFGYTFA</sequence>
<dbReference type="GO" id="GO:0008146">
    <property type="term" value="F:sulfotransferase activity"/>
    <property type="evidence" value="ECO:0007669"/>
    <property type="project" value="InterPro"/>
</dbReference>
<gene>
    <name evidence="1" type="ORF">SAMN05660831_00259</name>
</gene>
<dbReference type="Pfam" id="PF03567">
    <property type="entry name" value="Sulfotransfer_2"/>
    <property type="match status" value="1"/>
</dbReference>
<dbReference type="Gene3D" id="3.40.50.300">
    <property type="entry name" value="P-loop containing nucleotide triphosphate hydrolases"/>
    <property type="match status" value="1"/>
</dbReference>
<protein>
    <recommendedName>
        <fullName evidence="3">Sulfotransferase family protein</fullName>
    </recommendedName>
</protein>
<reference evidence="1 2" key="1">
    <citation type="submission" date="2016-10" db="EMBL/GenBank/DDBJ databases">
        <authorList>
            <person name="de Groot N.N."/>
        </authorList>
    </citation>
    <scope>NUCLEOTIDE SEQUENCE [LARGE SCALE GENOMIC DNA]</scope>
    <source>
        <strain evidence="1 2">HL3</strain>
    </source>
</reference>
<dbReference type="AlphaFoldDB" id="A0A1I1NLU2"/>
<dbReference type="InterPro" id="IPR027417">
    <property type="entry name" value="P-loop_NTPase"/>
</dbReference>
<evidence type="ECO:0008006" key="3">
    <source>
        <dbReference type="Google" id="ProtNLM"/>
    </source>
</evidence>
<accession>A0A1I1NLU2</accession>
<proteinExistence type="predicted"/>
<keyword evidence="2" id="KW-1185">Reference proteome</keyword>
<dbReference type="STRING" id="1123397.SAMN05660831_00259"/>
<dbReference type="OrthoDB" id="288532at2"/>
<dbReference type="GO" id="GO:0016020">
    <property type="term" value="C:membrane"/>
    <property type="evidence" value="ECO:0007669"/>
    <property type="project" value="InterPro"/>
</dbReference>
<evidence type="ECO:0000313" key="1">
    <source>
        <dbReference type="EMBL" id="SFC96448.1"/>
    </source>
</evidence>
<dbReference type="EMBL" id="FOMJ01000001">
    <property type="protein sequence ID" value="SFC96448.1"/>
    <property type="molecule type" value="Genomic_DNA"/>
</dbReference>
<name>A0A1I1NLU2_9GAMM</name>
<dbReference type="SUPFAM" id="SSF52540">
    <property type="entry name" value="P-loop containing nucleoside triphosphate hydrolases"/>
    <property type="match status" value="1"/>
</dbReference>
<organism evidence="1 2">
    <name type="scientific">Thiohalospira halophila DSM 15071</name>
    <dbReference type="NCBI Taxonomy" id="1123397"/>
    <lineage>
        <taxon>Bacteria</taxon>
        <taxon>Pseudomonadati</taxon>
        <taxon>Pseudomonadota</taxon>
        <taxon>Gammaproteobacteria</taxon>
        <taxon>Thiohalospirales</taxon>
        <taxon>Thiohalospiraceae</taxon>
        <taxon>Thiohalospira</taxon>
    </lineage>
</organism>